<protein>
    <submittedName>
        <fullName evidence="3">Uncharacterized protein</fullName>
    </submittedName>
</protein>
<dbReference type="GeneID" id="105439880"/>
<proteinExistence type="predicted"/>
<keyword evidence="4" id="KW-1185">Reference proteome</keyword>
<feature type="compositionally biased region" description="Basic and acidic residues" evidence="1">
    <location>
        <begin position="444"/>
        <end position="458"/>
    </location>
</feature>
<evidence type="ECO:0000256" key="1">
    <source>
        <dbReference type="SAM" id="MobiDB-lite"/>
    </source>
</evidence>
<dbReference type="AlphaFoldDB" id="A0A7M7HMN2"/>
<feature type="transmembrane region" description="Helical" evidence="2">
    <location>
        <begin position="105"/>
        <end position="128"/>
    </location>
</feature>
<organism evidence="3 4">
    <name type="scientific">Strongylocentrotus purpuratus</name>
    <name type="common">Purple sea urchin</name>
    <dbReference type="NCBI Taxonomy" id="7668"/>
    <lineage>
        <taxon>Eukaryota</taxon>
        <taxon>Metazoa</taxon>
        <taxon>Echinodermata</taxon>
        <taxon>Eleutherozoa</taxon>
        <taxon>Echinozoa</taxon>
        <taxon>Echinoidea</taxon>
        <taxon>Euechinoidea</taxon>
        <taxon>Echinacea</taxon>
        <taxon>Camarodonta</taxon>
        <taxon>Echinidea</taxon>
        <taxon>Strongylocentrotidae</taxon>
        <taxon>Strongylocentrotus</taxon>
    </lineage>
</organism>
<dbReference type="OMA" id="RMKVQHT"/>
<feature type="compositionally biased region" description="Polar residues" evidence="1">
    <location>
        <begin position="248"/>
        <end position="270"/>
    </location>
</feature>
<sequence>MPHSIHNITHPFENGNYSDNGYRLWWIKTTPPCTITARPTSLWLEELYDYVFLGDRIKGPFRTDTWFNLTVEPTEKYTTNPQTHNSTSVITTDVGQEQQKHEAKFYLIVSGVSVIAVAVSALLLVGMIRCCMSSYKAKTNHITYRDSWNNHFPIARSASTGSSLGRFISFFRYPDESLSDSFSFETPSSGTYSSSRFSFNSSHTSDYTSSSSSYRSSIYSRIRTLFNGHHDRDDFSVFRRSSSGKLLTTFHPQSSEDTNVESSSEETCVQSEDPRTNRRISFRTIRNAFRNSLQRNSASSFRSIRSSIQERRNRSSTYSSIQDTSYLDADETSISTVSDSVLIPPGARMKVQHTYFKGSKVGDEPNSQERGNRSSTYSSIQDTSYSDVNETSLSTDSDSVFVPPEPRMKVQHTYFKGSKFGDDLISQTTQSGERLVPGRADGASTRDQHENISDDAQDRPGIIQPRKVLHTYFKGRNRLSSGSRRVSFVGRPLPSIPDRRRGDDDMETLINDVTYQTVTSGPIDNNLVHHDSRNLQAEVALVHASDDRVENRLTSCSDDQLGVAESNMDHQHDLSRNTSNCSPESDENEMLVGATATSENSQLYSGTNKRKIAHIYFRGNTQA</sequence>
<feature type="region of interest" description="Disordered" evidence="1">
    <location>
        <begin position="300"/>
        <end position="322"/>
    </location>
</feature>
<accession>A0A7M7HMN2</accession>
<feature type="region of interest" description="Disordered" evidence="1">
    <location>
        <begin position="248"/>
        <end position="275"/>
    </location>
</feature>
<keyword evidence="2" id="KW-1133">Transmembrane helix</keyword>
<dbReference type="KEGG" id="spu:105439880"/>
<keyword evidence="2" id="KW-0472">Membrane</keyword>
<evidence type="ECO:0000313" key="4">
    <source>
        <dbReference type="Proteomes" id="UP000007110"/>
    </source>
</evidence>
<feature type="region of interest" description="Disordered" evidence="1">
    <location>
        <begin position="356"/>
        <end position="404"/>
    </location>
</feature>
<dbReference type="OrthoDB" id="10614369at2759"/>
<feature type="region of interest" description="Disordered" evidence="1">
    <location>
        <begin position="430"/>
        <end position="459"/>
    </location>
</feature>
<feature type="region of interest" description="Disordered" evidence="1">
    <location>
        <begin position="190"/>
        <end position="212"/>
    </location>
</feature>
<keyword evidence="2" id="KW-0812">Transmembrane</keyword>
<name>A0A7M7HMN2_STRPU</name>
<evidence type="ECO:0000256" key="2">
    <source>
        <dbReference type="SAM" id="Phobius"/>
    </source>
</evidence>
<reference evidence="3" key="2">
    <citation type="submission" date="2021-01" db="UniProtKB">
        <authorList>
            <consortium name="EnsemblMetazoa"/>
        </authorList>
    </citation>
    <scope>IDENTIFICATION</scope>
</reference>
<feature type="compositionally biased region" description="Polar residues" evidence="1">
    <location>
        <begin position="373"/>
        <end position="398"/>
    </location>
</feature>
<evidence type="ECO:0000313" key="3">
    <source>
        <dbReference type="EnsemblMetazoa" id="XP_011667706"/>
    </source>
</evidence>
<reference evidence="4" key="1">
    <citation type="submission" date="2015-02" db="EMBL/GenBank/DDBJ databases">
        <title>Genome sequencing for Strongylocentrotus purpuratus.</title>
        <authorList>
            <person name="Murali S."/>
            <person name="Liu Y."/>
            <person name="Vee V."/>
            <person name="English A."/>
            <person name="Wang M."/>
            <person name="Skinner E."/>
            <person name="Han Y."/>
            <person name="Muzny D.M."/>
            <person name="Worley K.C."/>
            <person name="Gibbs R.A."/>
        </authorList>
    </citation>
    <scope>NUCLEOTIDE SEQUENCE</scope>
</reference>
<dbReference type="RefSeq" id="XP_011667706.2">
    <property type="nucleotide sequence ID" value="XM_011669404.2"/>
</dbReference>
<dbReference type="EnsemblMetazoa" id="XM_011669404">
    <property type="protein sequence ID" value="XP_011667706"/>
    <property type="gene ID" value="LOC105439880"/>
</dbReference>
<dbReference type="Proteomes" id="UP000007110">
    <property type="component" value="Unassembled WGS sequence"/>
</dbReference>
<dbReference type="InParanoid" id="A0A7M7HMN2"/>